<organism evidence="1 2">
    <name type="scientific">Desulfuromusa kysingii</name>
    <dbReference type="NCBI Taxonomy" id="37625"/>
    <lineage>
        <taxon>Bacteria</taxon>
        <taxon>Pseudomonadati</taxon>
        <taxon>Thermodesulfobacteriota</taxon>
        <taxon>Desulfuromonadia</taxon>
        <taxon>Desulfuromonadales</taxon>
        <taxon>Geopsychrobacteraceae</taxon>
        <taxon>Desulfuromusa</taxon>
    </lineage>
</organism>
<reference evidence="1 2" key="1">
    <citation type="submission" date="2016-10" db="EMBL/GenBank/DDBJ databases">
        <authorList>
            <person name="de Groot N.N."/>
        </authorList>
    </citation>
    <scope>NUCLEOTIDE SEQUENCE [LARGE SCALE GENOMIC DNA]</scope>
    <source>
        <strain evidence="1 2">DSM 7343</strain>
    </source>
</reference>
<accession>A0A1H4B9K5</accession>
<dbReference type="EMBL" id="FNQN01000006">
    <property type="protein sequence ID" value="SEA44756.1"/>
    <property type="molecule type" value="Genomic_DNA"/>
</dbReference>
<sequence>MSKLKVIGIFGHYGNKKIEDETFILSVIQNLYLRIPNVEIECFSINSIDSSTSYNMTSYPIWKEKVQAVIVDQTTENPDHLQPQNKIIVETTVSEIHQIKNVFKKIPFVFTFLEILQNLLELPLFFLKEFENLPIVSW</sequence>
<dbReference type="STRING" id="37625.SAMN05660420_02089"/>
<dbReference type="Proteomes" id="UP000199409">
    <property type="component" value="Unassembled WGS sequence"/>
</dbReference>
<evidence type="ECO:0000313" key="1">
    <source>
        <dbReference type="EMBL" id="SEA44756.1"/>
    </source>
</evidence>
<evidence type="ECO:0000313" key="2">
    <source>
        <dbReference type="Proteomes" id="UP000199409"/>
    </source>
</evidence>
<dbReference type="AlphaFoldDB" id="A0A1H4B9K5"/>
<evidence type="ECO:0008006" key="3">
    <source>
        <dbReference type="Google" id="ProtNLM"/>
    </source>
</evidence>
<gene>
    <name evidence="1" type="ORF">SAMN05660420_02089</name>
</gene>
<dbReference type="RefSeq" id="WP_092347881.1">
    <property type="nucleotide sequence ID" value="NZ_FNQN01000006.1"/>
</dbReference>
<keyword evidence="2" id="KW-1185">Reference proteome</keyword>
<protein>
    <recommendedName>
        <fullName evidence="3">Polysaccharide pyruvyl transferase</fullName>
    </recommendedName>
</protein>
<name>A0A1H4B9K5_9BACT</name>
<dbReference type="OrthoDB" id="3358948at2"/>
<proteinExistence type="predicted"/>